<feature type="domain" description="Nitroreductase" evidence="1">
    <location>
        <begin position="105"/>
        <end position="164"/>
    </location>
</feature>
<sequence>MAIRLISVLKKFSKGCVISLTNEAIRVIKERRSVREYLPKPIPKEILEDIVDCGRLAPSANNIQPWLFVVTTEKPIKEKIASLATYGKFIANAGACISVFCRKDAYHAIEDGCAATENILLAAKAYDIASCWVAGYNRPYSEAIRELLNVPEDYMLISLLSLGYSDKVVTRNKKPLKEVMRWEKY</sequence>
<dbReference type="Gene3D" id="3.40.109.10">
    <property type="entry name" value="NADH Oxidase"/>
    <property type="match status" value="1"/>
</dbReference>
<proteinExistence type="predicted"/>
<evidence type="ECO:0000313" key="2">
    <source>
        <dbReference type="EMBL" id="GAQ24476.1"/>
    </source>
</evidence>
<accession>A0A0U9HGT1</accession>
<dbReference type="AlphaFoldDB" id="A0A0U9HGT1"/>
<dbReference type="PANTHER" id="PTHR23026:SF123">
    <property type="entry name" value="NAD(P)H NITROREDUCTASE RV3131-RELATED"/>
    <property type="match status" value="1"/>
</dbReference>
<dbReference type="CDD" id="cd02062">
    <property type="entry name" value="Nitro_FMN_reductase"/>
    <property type="match status" value="1"/>
</dbReference>
<dbReference type="SUPFAM" id="SSF55469">
    <property type="entry name" value="FMN-dependent nitroreductase-like"/>
    <property type="match status" value="1"/>
</dbReference>
<organism evidence="2">
    <name type="scientific">Tepidanaerobacter syntrophicus</name>
    <dbReference type="NCBI Taxonomy" id="224999"/>
    <lineage>
        <taxon>Bacteria</taxon>
        <taxon>Bacillati</taxon>
        <taxon>Bacillota</taxon>
        <taxon>Clostridia</taxon>
        <taxon>Thermosediminibacterales</taxon>
        <taxon>Tepidanaerobacteraceae</taxon>
        <taxon>Tepidanaerobacter</taxon>
    </lineage>
</organism>
<keyword evidence="3" id="KW-1185">Reference proteome</keyword>
<gene>
    <name evidence="2" type="ORF">TSYNT_5305</name>
</gene>
<dbReference type="OrthoDB" id="9812105at2"/>
<evidence type="ECO:0000259" key="1">
    <source>
        <dbReference type="Pfam" id="PF00881"/>
    </source>
</evidence>
<feature type="domain" description="Nitroreductase" evidence="1">
    <location>
        <begin position="28"/>
        <end position="83"/>
    </location>
</feature>
<dbReference type="InterPro" id="IPR029479">
    <property type="entry name" value="Nitroreductase"/>
</dbReference>
<name>A0A0U9HGT1_9FIRM</name>
<dbReference type="InterPro" id="IPR000415">
    <property type="entry name" value="Nitroreductase-like"/>
</dbReference>
<dbReference type="Pfam" id="PF00881">
    <property type="entry name" value="Nitroreductase"/>
    <property type="match status" value="2"/>
</dbReference>
<evidence type="ECO:0000313" key="3">
    <source>
        <dbReference type="Proteomes" id="UP000062160"/>
    </source>
</evidence>
<dbReference type="GO" id="GO:0016491">
    <property type="term" value="F:oxidoreductase activity"/>
    <property type="evidence" value="ECO:0007669"/>
    <property type="project" value="InterPro"/>
</dbReference>
<dbReference type="InterPro" id="IPR050627">
    <property type="entry name" value="Nitroreductase/BluB"/>
</dbReference>
<reference evidence="2" key="1">
    <citation type="journal article" date="2016" name="Genome Announc.">
        <title>Draft Genome Sequence of the Syntrophic Lactate-Degrading Bacterium Tepidanaerobacter syntrophicus JLT.</title>
        <authorList>
            <person name="Matsuura N."/>
            <person name="Ohashi A."/>
            <person name="Tourlousse D.M."/>
            <person name="Sekiguchi Y."/>
        </authorList>
    </citation>
    <scope>NUCLEOTIDE SEQUENCE [LARGE SCALE GENOMIC DNA]</scope>
    <source>
        <strain evidence="2">JL</strain>
    </source>
</reference>
<protein>
    <submittedName>
        <fullName evidence="2">Nitroreductase</fullName>
    </submittedName>
</protein>
<dbReference type="PANTHER" id="PTHR23026">
    <property type="entry name" value="NADPH NITROREDUCTASE"/>
    <property type="match status" value="1"/>
</dbReference>
<dbReference type="Proteomes" id="UP000062160">
    <property type="component" value="Unassembled WGS sequence"/>
</dbReference>
<dbReference type="STRING" id="224999.GCA_001485475_00458"/>
<dbReference type="EMBL" id="DF976999">
    <property type="protein sequence ID" value="GAQ24476.1"/>
    <property type="molecule type" value="Genomic_DNA"/>
</dbReference>